<organism evidence="1 2">
    <name type="scientific">Stephania cephalantha</name>
    <dbReference type="NCBI Taxonomy" id="152367"/>
    <lineage>
        <taxon>Eukaryota</taxon>
        <taxon>Viridiplantae</taxon>
        <taxon>Streptophyta</taxon>
        <taxon>Embryophyta</taxon>
        <taxon>Tracheophyta</taxon>
        <taxon>Spermatophyta</taxon>
        <taxon>Magnoliopsida</taxon>
        <taxon>Ranunculales</taxon>
        <taxon>Menispermaceae</taxon>
        <taxon>Menispermoideae</taxon>
        <taxon>Cissampelideae</taxon>
        <taxon>Stephania</taxon>
    </lineage>
</organism>
<dbReference type="GO" id="GO:0003714">
    <property type="term" value="F:transcription corepressor activity"/>
    <property type="evidence" value="ECO:0007669"/>
    <property type="project" value="InterPro"/>
</dbReference>
<accession>A0AAP0IQP6</accession>
<reference evidence="1 2" key="1">
    <citation type="submission" date="2024-01" db="EMBL/GenBank/DDBJ databases">
        <title>Genome assemblies of Stephania.</title>
        <authorList>
            <person name="Yang L."/>
        </authorList>
    </citation>
    <scope>NUCLEOTIDE SEQUENCE [LARGE SCALE GENOMIC DNA]</scope>
    <source>
        <strain evidence="1">JXDWG</strain>
        <tissue evidence="1">Leaf</tissue>
    </source>
</reference>
<dbReference type="InterPro" id="IPR039774">
    <property type="entry name" value="Sin3-like"/>
</dbReference>
<evidence type="ECO:0000313" key="1">
    <source>
        <dbReference type="EMBL" id="KAK9119475.1"/>
    </source>
</evidence>
<dbReference type="Proteomes" id="UP001419268">
    <property type="component" value="Unassembled WGS sequence"/>
</dbReference>
<dbReference type="AlphaFoldDB" id="A0AAP0IQP6"/>
<dbReference type="GO" id="GO:0000785">
    <property type="term" value="C:chromatin"/>
    <property type="evidence" value="ECO:0007669"/>
    <property type="project" value="TreeGrafter"/>
</dbReference>
<name>A0AAP0IQP6_9MAGN</name>
<evidence type="ECO:0000313" key="2">
    <source>
        <dbReference type="Proteomes" id="UP001419268"/>
    </source>
</evidence>
<proteinExistence type="predicted"/>
<dbReference type="PANTHER" id="PTHR12346">
    <property type="entry name" value="SIN3B-RELATED"/>
    <property type="match status" value="1"/>
</dbReference>
<sequence>MHHNKYAEELFEDEDKRFELDVLIGSIESAIERKEKRLKALMEGKQTTDKDPLSVKDLRSIEFLYGEHGLEMIETLRENEIKALPSISKRLKRKKKYLEEQRSALKVEQTEAIVEKHKKASDHKKCHYCKDVKTGPTFLEKLVLGDNYVINYNQ</sequence>
<keyword evidence="2" id="KW-1185">Reference proteome</keyword>
<dbReference type="GO" id="GO:0000122">
    <property type="term" value="P:negative regulation of transcription by RNA polymerase II"/>
    <property type="evidence" value="ECO:0007669"/>
    <property type="project" value="TreeGrafter"/>
</dbReference>
<dbReference type="PANTHER" id="PTHR12346:SF8">
    <property type="entry name" value="PAIRED AMPHIPATHIC HELIX PROTEIN SIN3-LIKE 2"/>
    <property type="match status" value="1"/>
</dbReference>
<dbReference type="GO" id="GO:0000118">
    <property type="term" value="C:histone deacetylase complex"/>
    <property type="evidence" value="ECO:0007669"/>
    <property type="project" value="TreeGrafter"/>
</dbReference>
<comment type="caution">
    <text evidence="1">The sequence shown here is derived from an EMBL/GenBank/DDBJ whole genome shotgun (WGS) entry which is preliminary data.</text>
</comment>
<dbReference type="EMBL" id="JBBNAG010000007">
    <property type="protein sequence ID" value="KAK9119475.1"/>
    <property type="molecule type" value="Genomic_DNA"/>
</dbReference>
<protein>
    <submittedName>
        <fullName evidence="1">Uncharacterized protein</fullName>
    </submittedName>
</protein>
<gene>
    <name evidence="1" type="ORF">Scep_017568</name>
</gene>